<comment type="caution">
    <text evidence="7">The sequence shown here is derived from an EMBL/GenBank/DDBJ whole genome shotgun (WGS) entry which is preliminary data.</text>
</comment>
<dbReference type="PANTHER" id="PTHR24124">
    <property type="entry name" value="ANKYRIN REPEAT FAMILY A"/>
    <property type="match status" value="1"/>
</dbReference>
<proteinExistence type="predicted"/>
<protein>
    <recommendedName>
        <fullName evidence="5">CobW C-terminal domain-containing protein</fullName>
    </recommendedName>
</protein>
<sequence length="335" mass="34390">MAATAVSPKSMGKALWEAAKEGNAEQASKLLHAGAPTDWTNNSAGGLTALAVAASAGHTHAAALLLDRGADLEAKDEDGWTALLAAAIQGHRDTVELLLDSGADLEAKDRSGGTALLWAASNRHNGIVALLLDRGADLEAKDECEWAPLMAAAIRGHRDTVELLLDSGADLEAKDRDGWTALMQVAAEGHKDTLVLLLDRGADPEAQNSDGCDSLALCKDGPGKHGMVIRSKGIAWLAGPVGSVLAADWSHSGRLVSLGAAFRWGEAKKQTTIVVIGMAMDATRVETALRWAVADAAEASPAAELSASRSQAVPNAGTTTTADASTQAPTGGECA</sequence>
<keyword evidence="1" id="KW-0677">Repeat</keyword>
<gene>
    <name evidence="7" type="ORF">FNF28_04903</name>
    <name evidence="6" type="ORF">FNF31_07052</name>
</gene>
<dbReference type="PROSITE" id="PS50088">
    <property type="entry name" value="ANK_REPEAT"/>
    <property type="match status" value="5"/>
</dbReference>
<feature type="region of interest" description="Disordered" evidence="4">
    <location>
        <begin position="303"/>
        <end position="335"/>
    </location>
</feature>
<evidence type="ECO:0000313" key="6">
    <source>
        <dbReference type="EMBL" id="KAA0150243.1"/>
    </source>
</evidence>
<dbReference type="GO" id="GO:0005634">
    <property type="term" value="C:nucleus"/>
    <property type="evidence" value="ECO:0007669"/>
    <property type="project" value="TreeGrafter"/>
</dbReference>
<feature type="repeat" description="ANK" evidence="3">
    <location>
        <begin position="177"/>
        <end position="209"/>
    </location>
</feature>
<evidence type="ECO:0000256" key="3">
    <source>
        <dbReference type="PROSITE-ProRule" id="PRU00023"/>
    </source>
</evidence>
<dbReference type="InterPro" id="IPR036770">
    <property type="entry name" value="Ankyrin_rpt-contain_sf"/>
</dbReference>
<accession>A0A5A8DB57</accession>
<feature type="repeat" description="ANK" evidence="3">
    <location>
        <begin position="148"/>
        <end position="176"/>
    </location>
</feature>
<evidence type="ECO:0000313" key="7">
    <source>
        <dbReference type="EMBL" id="KAA0161837.1"/>
    </source>
</evidence>
<dbReference type="InterPro" id="IPR011629">
    <property type="entry name" value="CobW-like_C"/>
</dbReference>
<feature type="domain" description="CobW C-terminal" evidence="5">
    <location>
        <begin position="226"/>
        <end position="290"/>
    </location>
</feature>
<dbReference type="PRINTS" id="PR01415">
    <property type="entry name" value="ANKYRIN"/>
</dbReference>
<feature type="compositionally biased region" description="Polar residues" evidence="4">
    <location>
        <begin position="311"/>
        <end position="329"/>
    </location>
</feature>
<dbReference type="EMBL" id="VLTM01000126">
    <property type="protein sequence ID" value="KAA0150243.1"/>
    <property type="molecule type" value="Genomic_DNA"/>
</dbReference>
<dbReference type="Pfam" id="PF07683">
    <property type="entry name" value="CobW_C"/>
    <property type="match status" value="1"/>
</dbReference>
<dbReference type="AlphaFoldDB" id="A0A5A8DB57"/>
<dbReference type="EMBL" id="VLTL01000089">
    <property type="protein sequence ID" value="KAA0161837.1"/>
    <property type="molecule type" value="Genomic_DNA"/>
</dbReference>
<dbReference type="Proteomes" id="UP000324907">
    <property type="component" value="Unassembled WGS sequence"/>
</dbReference>
<dbReference type="InterPro" id="IPR002110">
    <property type="entry name" value="Ankyrin_rpt"/>
</dbReference>
<dbReference type="SUPFAM" id="SSF90002">
    <property type="entry name" value="Hypothetical protein YjiA, C-terminal domain"/>
    <property type="match status" value="1"/>
</dbReference>
<dbReference type="Pfam" id="PF12796">
    <property type="entry name" value="Ank_2"/>
    <property type="match status" value="2"/>
</dbReference>
<feature type="repeat" description="ANK" evidence="3">
    <location>
        <begin position="111"/>
        <end position="143"/>
    </location>
</feature>
<feature type="repeat" description="ANK" evidence="3">
    <location>
        <begin position="78"/>
        <end position="110"/>
    </location>
</feature>
<keyword evidence="2 3" id="KW-0040">ANK repeat</keyword>
<name>A0A5A8DB57_CAFRO</name>
<feature type="repeat" description="ANK" evidence="3">
    <location>
        <begin position="45"/>
        <end position="77"/>
    </location>
</feature>
<dbReference type="Proteomes" id="UP000325113">
    <property type="component" value="Unassembled WGS sequence"/>
</dbReference>
<evidence type="ECO:0000259" key="5">
    <source>
        <dbReference type="Pfam" id="PF07683"/>
    </source>
</evidence>
<dbReference type="GO" id="GO:0010468">
    <property type="term" value="P:regulation of gene expression"/>
    <property type="evidence" value="ECO:0007669"/>
    <property type="project" value="TreeGrafter"/>
</dbReference>
<evidence type="ECO:0000256" key="2">
    <source>
        <dbReference type="ARBA" id="ARBA00023043"/>
    </source>
</evidence>
<dbReference type="SMART" id="SM00248">
    <property type="entry name" value="ANK"/>
    <property type="match status" value="5"/>
</dbReference>
<evidence type="ECO:0000313" key="8">
    <source>
        <dbReference type="Proteomes" id="UP000324907"/>
    </source>
</evidence>
<dbReference type="SUPFAM" id="SSF48403">
    <property type="entry name" value="Ankyrin repeat"/>
    <property type="match status" value="1"/>
</dbReference>
<evidence type="ECO:0000313" key="9">
    <source>
        <dbReference type="Proteomes" id="UP000325113"/>
    </source>
</evidence>
<dbReference type="PROSITE" id="PS50297">
    <property type="entry name" value="ANK_REP_REGION"/>
    <property type="match status" value="5"/>
</dbReference>
<reference evidence="8 9" key="1">
    <citation type="submission" date="2019-07" db="EMBL/GenBank/DDBJ databases">
        <title>Genomes of Cafeteria roenbergensis.</title>
        <authorList>
            <person name="Fischer M.G."/>
            <person name="Hackl T."/>
            <person name="Roman M."/>
        </authorList>
    </citation>
    <scope>NUCLEOTIDE SEQUENCE [LARGE SCALE GENOMIC DNA]</scope>
    <source>
        <strain evidence="6 9">Cflag</strain>
        <strain evidence="7 8">RCC970-E3</strain>
    </source>
</reference>
<evidence type="ECO:0000256" key="1">
    <source>
        <dbReference type="ARBA" id="ARBA00022737"/>
    </source>
</evidence>
<organism evidence="7 8">
    <name type="scientific">Cafeteria roenbergensis</name>
    <name type="common">Marine flagellate</name>
    <dbReference type="NCBI Taxonomy" id="33653"/>
    <lineage>
        <taxon>Eukaryota</taxon>
        <taxon>Sar</taxon>
        <taxon>Stramenopiles</taxon>
        <taxon>Bigyra</taxon>
        <taxon>Opalozoa</taxon>
        <taxon>Bicosoecida</taxon>
        <taxon>Cafeteriaceae</taxon>
        <taxon>Cafeteria</taxon>
    </lineage>
</organism>
<evidence type="ECO:0000256" key="4">
    <source>
        <dbReference type="SAM" id="MobiDB-lite"/>
    </source>
</evidence>
<dbReference type="PANTHER" id="PTHR24124:SF14">
    <property type="entry name" value="CHROMOSOME UNDETERMINED SCAFFOLD_25, WHOLE GENOME SHOTGUN SEQUENCE"/>
    <property type="match status" value="1"/>
</dbReference>
<dbReference type="Gene3D" id="1.25.40.20">
    <property type="entry name" value="Ankyrin repeat-containing domain"/>
    <property type="match status" value="2"/>
</dbReference>